<gene>
    <name evidence="2" type="ORF">J2776_000398</name>
</gene>
<evidence type="ECO:0000313" key="3">
    <source>
        <dbReference type="Proteomes" id="UP001185254"/>
    </source>
</evidence>
<sequence length="36" mass="4187">MSFGNKQVHMSIRWPDLQNRPHEPLAEINAPSYPQP</sequence>
<comment type="caution">
    <text evidence="2">The sequence shown here is derived from an EMBL/GenBank/DDBJ whole genome shotgun (WGS) entry which is preliminary data.</text>
</comment>
<evidence type="ECO:0000313" key="2">
    <source>
        <dbReference type="EMBL" id="MDR6373722.1"/>
    </source>
</evidence>
<feature type="region of interest" description="Disordered" evidence="1">
    <location>
        <begin position="1"/>
        <end position="36"/>
    </location>
</feature>
<protein>
    <submittedName>
        <fullName evidence="2">Uncharacterized protein</fullName>
    </submittedName>
</protein>
<reference evidence="2 3" key="1">
    <citation type="submission" date="2023-07" db="EMBL/GenBank/DDBJ databases">
        <title>Sorghum-associated microbial communities from plants grown in Nebraska, USA.</title>
        <authorList>
            <person name="Schachtman D."/>
        </authorList>
    </citation>
    <scope>NUCLEOTIDE SEQUENCE [LARGE SCALE GENOMIC DNA]</scope>
    <source>
        <strain evidence="2 3">DS1039</strain>
    </source>
</reference>
<evidence type="ECO:0000256" key="1">
    <source>
        <dbReference type="SAM" id="MobiDB-lite"/>
    </source>
</evidence>
<proteinExistence type="predicted"/>
<dbReference type="EMBL" id="JAVDQN010000001">
    <property type="protein sequence ID" value="MDR6373722.1"/>
    <property type="molecule type" value="Genomic_DNA"/>
</dbReference>
<accession>A0ABU1KRY2</accession>
<keyword evidence="3" id="KW-1185">Reference proteome</keyword>
<dbReference type="Proteomes" id="UP001185254">
    <property type="component" value="Unassembled WGS sequence"/>
</dbReference>
<organism evidence="2 3">
    <name type="scientific">Paraburkholderia caledonica</name>
    <dbReference type="NCBI Taxonomy" id="134536"/>
    <lineage>
        <taxon>Bacteria</taxon>
        <taxon>Pseudomonadati</taxon>
        <taxon>Pseudomonadota</taxon>
        <taxon>Betaproteobacteria</taxon>
        <taxon>Burkholderiales</taxon>
        <taxon>Burkholderiaceae</taxon>
        <taxon>Paraburkholderia</taxon>
    </lineage>
</organism>
<name>A0ABU1KRY2_9BURK</name>